<sequence>MEGLTEGRTGNINVRCEIVFTDFLGALVRINSVSFPPFIFSAMKFILFKKLHFFILAVGLAVLFSQCQQATNTPYEPTTIVNPILPGFYPDPSVCAGEDGYYMVHSTFGYFPGIPIFYSPDLVHWEQIGHVLNRPEQVQFEGLGLGNEAIFAPTIEYHNGTYYVACTEVWGRGNFVVSAQDPSDPWSNPTFFPEVSGIDPSLVFDEDKVYMVYNSDAPDNTPLYEGHRTIRLYELDMDEKVVVGEPTILVNGGVDISEEPVWIEGPHIYHIDGMYYLSAAEGGTSVNHRQVIFRSEDIRGPYVPWEKNPILTQMHLDPNRPNPITSTGHADLIQDLEGNWWSVFLACRPYEGNHYNTGRETFMAPVRWEDGWPVINPDFEEVQYTYAFNSALKNLEEIRPLNGNFTLRDDFTRDELDMTWVHIRVPDRPWYQIDAPGGVLSMELLPGEKMLESSPSFIGRRQQHLVSSATTAIEFTPQTEDHKAGIAILQKENRFYYLCQSLENGQPVVQLFRSNAESSLYELELMLLPYWKETARRHCN</sequence>
<evidence type="ECO:0000256" key="5">
    <source>
        <dbReference type="PIRSR" id="PIRSR606710-2"/>
    </source>
</evidence>
<dbReference type="SUPFAM" id="SSF75005">
    <property type="entry name" value="Arabinanase/levansucrase/invertase"/>
    <property type="match status" value="1"/>
</dbReference>
<dbReference type="Gene3D" id="2.60.120.200">
    <property type="match status" value="1"/>
</dbReference>
<proteinExistence type="inferred from homology"/>
<feature type="active site" description="Proton donor" evidence="4">
    <location>
        <position position="264"/>
    </location>
</feature>
<feature type="domain" description="Beta-xylosidase C-terminal Concanavalin A-like" evidence="7">
    <location>
        <begin position="408"/>
        <end position="521"/>
    </location>
</feature>
<keyword evidence="3 6" id="KW-0326">Glycosidase</keyword>
<comment type="similarity">
    <text evidence="1 6">Belongs to the glycosyl hydrolase 43 family.</text>
</comment>
<evidence type="ECO:0000313" key="8">
    <source>
        <dbReference type="EMBL" id="GAO30870.1"/>
    </source>
</evidence>
<gene>
    <name evidence="8" type="ORF">JCM15548_13185</name>
</gene>
<dbReference type="CDD" id="cd18617">
    <property type="entry name" value="GH43_XynB-like"/>
    <property type="match status" value="1"/>
</dbReference>
<keyword evidence="2 6" id="KW-0378">Hydrolase</keyword>
<evidence type="ECO:0000256" key="6">
    <source>
        <dbReference type="RuleBase" id="RU361187"/>
    </source>
</evidence>
<organism evidence="8 9">
    <name type="scientific">Geofilum rubicundum JCM 15548</name>
    <dbReference type="NCBI Taxonomy" id="1236989"/>
    <lineage>
        <taxon>Bacteria</taxon>
        <taxon>Pseudomonadati</taxon>
        <taxon>Bacteroidota</taxon>
        <taxon>Bacteroidia</taxon>
        <taxon>Marinilabiliales</taxon>
        <taxon>Marinilabiliaceae</taxon>
        <taxon>Geofilum</taxon>
    </lineage>
</organism>
<feature type="site" description="Important for catalytic activity, responsible for pKa modulation of the active site Glu and correct orientation of both the proton donor and substrate" evidence="5">
    <location>
        <position position="199"/>
    </location>
</feature>
<dbReference type="STRING" id="1236989.JCM15548_13185"/>
<dbReference type="GO" id="GO:0005975">
    <property type="term" value="P:carbohydrate metabolic process"/>
    <property type="evidence" value="ECO:0007669"/>
    <property type="project" value="InterPro"/>
</dbReference>
<evidence type="ECO:0000256" key="4">
    <source>
        <dbReference type="PIRSR" id="PIRSR606710-1"/>
    </source>
</evidence>
<dbReference type="Gene3D" id="2.115.10.20">
    <property type="entry name" value="Glycosyl hydrolase domain, family 43"/>
    <property type="match status" value="1"/>
</dbReference>
<evidence type="ECO:0000256" key="2">
    <source>
        <dbReference type="ARBA" id="ARBA00022801"/>
    </source>
</evidence>
<dbReference type="PANTHER" id="PTHR42812:SF12">
    <property type="entry name" value="BETA-XYLOSIDASE-RELATED"/>
    <property type="match status" value="1"/>
</dbReference>
<dbReference type="Pfam" id="PF04616">
    <property type="entry name" value="Glyco_hydro_43"/>
    <property type="match status" value="1"/>
</dbReference>
<dbReference type="InterPro" id="IPR051795">
    <property type="entry name" value="Glycosyl_Hydrlase_43"/>
</dbReference>
<dbReference type="GO" id="GO:0004553">
    <property type="term" value="F:hydrolase activity, hydrolyzing O-glycosyl compounds"/>
    <property type="evidence" value="ECO:0007669"/>
    <property type="project" value="InterPro"/>
</dbReference>
<evidence type="ECO:0000256" key="3">
    <source>
        <dbReference type="ARBA" id="ARBA00023295"/>
    </source>
</evidence>
<dbReference type="EMBL" id="BAZW01000032">
    <property type="protein sequence ID" value="GAO30870.1"/>
    <property type="molecule type" value="Genomic_DNA"/>
</dbReference>
<dbReference type="InterPro" id="IPR013320">
    <property type="entry name" value="ConA-like_dom_sf"/>
</dbReference>
<accession>A0A0E9M172</accession>
<reference evidence="8 9" key="1">
    <citation type="journal article" date="2015" name="Microbes Environ.">
        <title>Distribution and evolution of nitrogen fixation genes in the phylum bacteroidetes.</title>
        <authorList>
            <person name="Inoue J."/>
            <person name="Oshima K."/>
            <person name="Suda W."/>
            <person name="Sakamoto M."/>
            <person name="Iino T."/>
            <person name="Noda S."/>
            <person name="Hongoh Y."/>
            <person name="Hattori M."/>
            <person name="Ohkuma M."/>
        </authorList>
    </citation>
    <scope>NUCLEOTIDE SEQUENCE [LARGE SCALE GENOMIC DNA]</scope>
    <source>
        <strain evidence="8">JCM 15548</strain>
    </source>
</reference>
<dbReference type="AlphaFoldDB" id="A0A0E9M172"/>
<protein>
    <submittedName>
        <fullName evidence="8">Beta-xylosidase</fullName>
    </submittedName>
</protein>
<comment type="caution">
    <text evidence="8">The sequence shown here is derived from an EMBL/GenBank/DDBJ whole genome shotgun (WGS) entry which is preliminary data.</text>
</comment>
<dbReference type="Proteomes" id="UP000032900">
    <property type="component" value="Unassembled WGS sequence"/>
</dbReference>
<dbReference type="SUPFAM" id="SSF49899">
    <property type="entry name" value="Concanavalin A-like lectins/glucanases"/>
    <property type="match status" value="1"/>
</dbReference>
<evidence type="ECO:0000256" key="1">
    <source>
        <dbReference type="ARBA" id="ARBA00009865"/>
    </source>
</evidence>
<dbReference type="InterPro" id="IPR023296">
    <property type="entry name" value="Glyco_hydro_beta-prop_sf"/>
</dbReference>
<dbReference type="InterPro" id="IPR006710">
    <property type="entry name" value="Glyco_hydro_43"/>
</dbReference>
<dbReference type="OrthoDB" id="9801455at2"/>
<keyword evidence="9" id="KW-1185">Reference proteome</keyword>
<dbReference type="Pfam" id="PF17851">
    <property type="entry name" value="GH43_C2"/>
    <property type="match status" value="1"/>
</dbReference>
<evidence type="ECO:0000313" key="9">
    <source>
        <dbReference type="Proteomes" id="UP000032900"/>
    </source>
</evidence>
<dbReference type="RefSeq" id="WP_062126327.1">
    <property type="nucleotide sequence ID" value="NZ_BAZW01000032.1"/>
</dbReference>
<dbReference type="PANTHER" id="PTHR42812">
    <property type="entry name" value="BETA-XYLOSIDASE"/>
    <property type="match status" value="1"/>
</dbReference>
<name>A0A0E9M172_9BACT</name>
<evidence type="ECO:0000259" key="7">
    <source>
        <dbReference type="Pfam" id="PF17851"/>
    </source>
</evidence>
<dbReference type="InterPro" id="IPR041542">
    <property type="entry name" value="GH43_C2"/>
</dbReference>
<feature type="active site" description="Proton acceptor" evidence="4">
    <location>
        <position position="91"/>
    </location>
</feature>